<feature type="domain" description="FZ" evidence="12">
    <location>
        <begin position="30"/>
        <end position="147"/>
    </location>
</feature>
<feature type="domain" description="G-protein coupled receptors family 2 profile 2" evidence="13">
    <location>
        <begin position="210"/>
        <end position="525"/>
    </location>
</feature>
<dbReference type="Gene3D" id="1.10.2000.10">
    <property type="entry name" value="Frizzled cysteine-rich domain"/>
    <property type="match status" value="1"/>
</dbReference>
<feature type="transmembrane region" description="Helical" evidence="10">
    <location>
        <begin position="500"/>
        <end position="518"/>
    </location>
</feature>
<organism evidence="16">
    <name type="scientific">Enterobius vermicularis</name>
    <name type="common">Human pinworm</name>
    <dbReference type="NCBI Taxonomy" id="51028"/>
    <lineage>
        <taxon>Eukaryota</taxon>
        <taxon>Metazoa</taxon>
        <taxon>Ecdysozoa</taxon>
        <taxon>Nematoda</taxon>
        <taxon>Chromadorea</taxon>
        <taxon>Rhabditida</taxon>
        <taxon>Spirurina</taxon>
        <taxon>Oxyuridomorpha</taxon>
        <taxon>Oxyuroidea</taxon>
        <taxon>Oxyuridae</taxon>
        <taxon>Enterobius</taxon>
    </lineage>
</organism>
<feature type="transmembrane region" description="Helical" evidence="10">
    <location>
        <begin position="303"/>
        <end position="324"/>
    </location>
</feature>
<feature type="transmembrane region" description="Helical" evidence="10">
    <location>
        <begin position="249"/>
        <end position="269"/>
    </location>
</feature>
<dbReference type="InterPro" id="IPR020067">
    <property type="entry name" value="Frizzled_dom"/>
</dbReference>
<evidence type="ECO:0000256" key="8">
    <source>
        <dbReference type="ARBA" id="ARBA00023170"/>
    </source>
</evidence>
<evidence type="ECO:0000256" key="3">
    <source>
        <dbReference type="ARBA" id="ARBA00022473"/>
    </source>
</evidence>
<evidence type="ECO:0000256" key="2">
    <source>
        <dbReference type="ARBA" id="ARBA00008077"/>
    </source>
</evidence>
<evidence type="ECO:0000313" key="16">
    <source>
        <dbReference type="WBParaSite" id="EVEC_0001198001-mRNA-1"/>
    </source>
</evidence>
<evidence type="ECO:0000313" key="15">
    <source>
        <dbReference type="Proteomes" id="UP000274131"/>
    </source>
</evidence>
<keyword evidence="6 10" id="KW-0472">Membrane</keyword>
<evidence type="ECO:0000259" key="13">
    <source>
        <dbReference type="PROSITE" id="PS50261"/>
    </source>
</evidence>
<protein>
    <submittedName>
        <fullName evidence="16">Frizzled-4</fullName>
    </submittedName>
</protein>
<feature type="transmembrane region" description="Helical" evidence="10">
    <location>
        <begin position="384"/>
        <end position="409"/>
    </location>
</feature>
<dbReference type="EMBL" id="UXUI01011737">
    <property type="protein sequence ID" value="VDD96474.1"/>
    <property type="molecule type" value="Genomic_DNA"/>
</dbReference>
<dbReference type="Gene3D" id="1.20.1070.10">
    <property type="entry name" value="Rhodopsin 7-helix transmembrane proteins"/>
    <property type="match status" value="1"/>
</dbReference>
<keyword evidence="8" id="KW-0675">Receptor</keyword>
<evidence type="ECO:0000256" key="4">
    <source>
        <dbReference type="ARBA" id="ARBA00022692"/>
    </source>
</evidence>
<dbReference type="STRING" id="51028.A0A0N4VM29"/>
<dbReference type="CDD" id="cd13951">
    <property type="entry name" value="7tmF_Frizzled_SMO"/>
    <property type="match status" value="1"/>
</dbReference>
<keyword evidence="7 9" id="KW-1015">Disulfide bond</keyword>
<dbReference type="SUPFAM" id="SSF63501">
    <property type="entry name" value="Frizzled cysteine-rich domain"/>
    <property type="match status" value="1"/>
</dbReference>
<feature type="disulfide bond" evidence="9">
    <location>
        <begin position="110"/>
        <end position="134"/>
    </location>
</feature>
<dbReference type="GO" id="GO:0017147">
    <property type="term" value="F:Wnt-protein binding"/>
    <property type="evidence" value="ECO:0007669"/>
    <property type="project" value="TreeGrafter"/>
</dbReference>
<sequence>MKLLLLLLLLPSLGFGQENTVIVSDEYHISNSTNCVKIDIEDCRSIPYKEAIFPNLLNHKNQAEAAMEIQHYSSLIQIQCSPDLKFFFCSLYVPLCNSLGRPIPPCRYLCESSRAGCEKIMRKFGHSWPDVFDCERFPVVGDLCIGENRSSSETKTMKVVDRDFDECPNNMQVRTTEEYTLSIANETLKQCSLPCDPDDDSQMFFDARIRRIIRFWTGAWAVICCASALFTVLTFSIDMARFPYPVRPIFYLAICYLFISFVFMIGLVAENKISCAAVSYKNKPLVSQGMESSSCVLLGVLHYYFSTASNIWWVVLCVAWFLAANLKWAQESIESLASYFHLIAWGIPALFCIMVLISHSIDGDPFTGICSVGNLKPTTLFNLVFLPLFVCIAFGLLFLGFGIVSMVRIRKYIKIKHSNIDHNIRKLEKLMLRICAFAFMYTFPTIVSAACIGYEAFMMESWLTKWIKCGNTNVKELDSSRKAQCNELQNIQKPEPMVYLFKYLFQLVVGITCAVWVCSSKTLESFSKAYARICYGRSRVPTQAP</sequence>
<dbReference type="SMART" id="SM01330">
    <property type="entry name" value="Frizzled"/>
    <property type="match status" value="1"/>
</dbReference>
<keyword evidence="5 10" id="KW-1133">Transmembrane helix</keyword>
<feature type="signal peptide" evidence="11">
    <location>
        <begin position="1"/>
        <end position="16"/>
    </location>
</feature>
<dbReference type="Proteomes" id="UP000274131">
    <property type="component" value="Unassembled WGS sequence"/>
</dbReference>
<evidence type="ECO:0000313" key="14">
    <source>
        <dbReference type="EMBL" id="VDD96474.1"/>
    </source>
</evidence>
<dbReference type="GO" id="GO:0035567">
    <property type="term" value="P:non-canonical Wnt signaling pathway"/>
    <property type="evidence" value="ECO:0007669"/>
    <property type="project" value="TreeGrafter"/>
</dbReference>
<dbReference type="GO" id="GO:0005886">
    <property type="term" value="C:plasma membrane"/>
    <property type="evidence" value="ECO:0007669"/>
    <property type="project" value="TreeGrafter"/>
</dbReference>
<dbReference type="GO" id="GO:0060070">
    <property type="term" value="P:canonical Wnt signaling pathway"/>
    <property type="evidence" value="ECO:0007669"/>
    <property type="project" value="TreeGrafter"/>
</dbReference>
<evidence type="ECO:0000259" key="12">
    <source>
        <dbReference type="PROSITE" id="PS50038"/>
    </source>
</evidence>
<evidence type="ECO:0000256" key="10">
    <source>
        <dbReference type="SAM" id="Phobius"/>
    </source>
</evidence>
<dbReference type="InterPro" id="IPR017981">
    <property type="entry name" value="GPCR_2-like_7TM"/>
</dbReference>
<feature type="disulfide bond" evidence="9">
    <location>
        <begin position="43"/>
        <end position="89"/>
    </location>
</feature>
<dbReference type="InterPro" id="IPR000539">
    <property type="entry name" value="Frizzled/Smoothened_7TM"/>
</dbReference>
<dbReference type="WBParaSite" id="EVEC_0001198001-mRNA-1">
    <property type="protein sequence ID" value="EVEC_0001198001-mRNA-1"/>
    <property type="gene ID" value="EVEC_0001198001"/>
</dbReference>
<dbReference type="GO" id="GO:0042813">
    <property type="term" value="F:Wnt receptor activity"/>
    <property type="evidence" value="ECO:0007669"/>
    <property type="project" value="TreeGrafter"/>
</dbReference>
<comment type="caution">
    <text evidence="9">Lacks conserved residue(s) required for the propagation of feature annotation.</text>
</comment>
<evidence type="ECO:0000256" key="7">
    <source>
        <dbReference type="ARBA" id="ARBA00023157"/>
    </source>
</evidence>
<dbReference type="PANTHER" id="PTHR11309:SF47">
    <property type="entry name" value="FRIZZLED"/>
    <property type="match status" value="1"/>
</dbReference>
<evidence type="ECO:0000256" key="1">
    <source>
        <dbReference type="ARBA" id="ARBA00004141"/>
    </source>
</evidence>
<dbReference type="InterPro" id="IPR015526">
    <property type="entry name" value="Frizzled/SFRP"/>
</dbReference>
<feature type="disulfide bond" evidence="9">
    <location>
        <begin position="35"/>
        <end position="96"/>
    </location>
</feature>
<feature type="transmembrane region" description="Helical" evidence="10">
    <location>
        <begin position="336"/>
        <end position="357"/>
    </location>
</feature>
<dbReference type="SMART" id="SM00063">
    <property type="entry name" value="FRI"/>
    <property type="match status" value="1"/>
</dbReference>
<dbReference type="PROSITE" id="PS50261">
    <property type="entry name" value="G_PROTEIN_RECEP_F2_4"/>
    <property type="match status" value="1"/>
</dbReference>
<keyword evidence="11" id="KW-0732">Signal</keyword>
<reference evidence="14 15" key="2">
    <citation type="submission" date="2018-10" db="EMBL/GenBank/DDBJ databases">
        <authorList>
            <consortium name="Pathogen Informatics"/>
        </authorList>
    </citation>
    <scope>NUCLEOTIDE SEQUENCE [LARGE SCALE GENOMIC DNA]</scope>
</reference>
<comment type="similarity">
    <text evidence="2">Belongs to the G-protein coupled receptor Fz/Smo family.</text>
</comment>
<keyword evidence="3" id="KW-0217">Developmental protein</keyword>
<dbReference type="InterPro" id="IPR036790">
    <property type="entry name" value="Frizzled_dom_sf"/>
</dbReference>
<reference evidence="16" key="1">
    <citation type="submission" date="2017-02" db="UniProtKB">
        <authorList>
            <consortium name="WormBaseParasite"/>
        </authorList>
    </citation>
    <scope>IDENTIFICATION</scope>
</reference>
<evidence type="ECO:0000256" key="6">
    <source>
        <dbReference type="ARBA" id="ARBA00023136"/>
    </source>
</evidence>
<dbReference type="AlphaFoldDB" id="A0A0N4VM29"/>
<evidence type="ECO:0000256" key="9">
    <source>
        <dbReference type="PROSITE-ProRule" id="PRU00090"/>
    </source>
</evidence>
<feature type="transmembrane region" description="Helical" evidence="10">
    <location>
        <begin position="215"/>
        <end position="237"/>
    </location>
</feature>
<keyword evidence="4 10" id="KW-0812">Transmembrane</keyword>
<dbReference type="InterPro" id="IPR047105">
    <property type="entry name" value="Frizzled-4/Mom-5_7TM"/>
</dbReference>
<name>A0A0N4VM29_ENTVE</name>
<dbReference type="PANTHER" id="PTHR11309">
    <property type="entry name" value="FRIZZLED"/>
    <property type="match status" value="1"/>
</dbReference>
<comment type="subcellular location">
    <subcellularLocation>
        <location evidence="1">Membrane</location>
        <topology evidence="1">Multi-pass membrane protein</topology>
    </subcellularLocation>
</comment>
<feature type="transmembrane region" description="Helical" evidence="10">
    <location>
        <begin position="430"/>
        <end position="457"/>
    </location>
</feature>
<dbReference type="PRINTS" id="PR00489">
    <property type="entry name" value="FRIZZLED"/>
</dbReference>
<proteinExistence type="inferred from homology"/>
<evidence type="ECO:0000256" key="5">
    <source>
        <dbReference type="ARBA" id="ARBA00022989"/>
    </source>
</evidence>
<feature type="chain" id="PRO_5043123072" evidence="11">
    <location>
        <begin position="17"/>
        <end position="545"/>
    </location>
</feature>
<gene>
    <name evidence="14" type="ORF">EVEC_LOCUS11225</name>
</gene>
<dbReference type="PROSITE" id="PS50038">
    <property type="entry name" value="FZ"/>
    <property type="match status" value="1"/>
</dbReference>
<accession>A0A0N4VM29</accession>
<evidence type="ECO:0000256" key="11">
    <source>
        <dbReference type="SAM" id="SignalP"/>
    </source>
</evidence>
<keyword evidence="15" id="KW-1185">Reference proteome</keyword>
<dbReference type="OrthoDB" id="10053709at2759"/>
<dbReference type="Pfam" id="PF01534">
    <property type="entry name" value="Frizzled"/>
    <property type="match status" value="1"/>
</dbReference>
<dbReference type="Pfam" id="PF01392">
    <property type="entry name" value="Fz"/>
    <property type="match status" value="1"/>
</dbReference>